<feature type="compositionally biased region" description="Acidic residues" evidence="4">
    <location>
        <begin position="1416"/>
        <end position="1431"/>
    </location>
</feature>
<dbReference type="Pfam" id="PF24883">
    <property type="entry name" value="NPHP3_N"/>
    <property type="match status" value="1"/>
</dbReference>
<protein>
    <recommendedName>
        <fullName evidence="5">Nephrocystin 3-like N-terminal domain-containing protein</fullName>
    </recommendedName>
</protein>
<feature type="repeat" description="WD" evidence="3">
    <location>
        <begin position="916"/>
        <end position="957"/>
    </location>
</feature>
<evidence type="ECO:0000313" key="7">
    <source>
        <dbReference type="Proteomes" id="UP000541558"/>
    </source>
</evidence>
<dbReference type="Proteomes" id="UP000541558">
    <property type="component" value="Unassembled WGS sequence"/>
</dbReference>
<dbReference type="OrthoDB" id="5967843at2759"/>
<organism evidence="6 7">
    <name type="scientific">Ephemerocybe angulata</name>
    <dbReference type="NCBI Taxonomy" id="980116"/>
    <lineage>
        <taxon>Eukaryota</taxon>
        <taxon>Fungi</taxon>
        <taxon>Dikarya</taxon>
        <taxon>Basidiomycota</taxon>
        <taxon>Agaricomycotina</taxon>
        <taxon>Agaricomycetes</taxon>
        <taxon>Agaricomycetidae</taxon>
        <taxon>Agaricales</taxon>
        <taxon>Agaricineae</taxon>
        <taxon>Psathyrellaceae</taxon>
        <taxon>Ephemerocybe</taxon>
    </lineage>
</organism>
<dbReference type="EMBL" id="JAACJK010000170">
    <property type="protein sequence ID" value="KAF5320315.1"/>
    <property type="molecule type" value="Genomic_DNA"/>
</dbReference>
<dbReference type="InterPro" id="IPR027417">
    <property type="entry name" value="P-loop_NTPase"/>
</dbReference>
<evidence type="ECO:0000256" key="1">
    <source>
        <dbReference type="ARBA" id="ARBA00022574"/>
    </source>
</evidence>
<evidence type="ECO:0000259" key="5">
    <source>
        <dbReference type="Pfam" id="PF24883"/>
    </source>
</evidence>
<feature type="repeat" description="WD" evidence="3">
    <location>
        <begin position="1004"/>
        <end position="1034"/>
    </location>
</feature>
<dbReference type="InterPro" id="IPR019775">
    <property type="entry name" value="WD40_repeat_CS"/>
</dbReference>
<evidence type="ECO:0000313" key="6">
    <source>
        <dbReference type="EMBL" id="KAF5320315.1"/>
    </source>
</evidence>
<evidence type="ECO:0000256" key="2">
    <source>
        <dbReference type="ARBA" id="ARBA00022737"/>
    </source>
</evidence>
<keyword evidence="1 3" id="KW-0853">WD repeat</keyword>
<dbReference type="PANTHER" id="PTHR44019">
    <property type="entry name" value="WD REPEAT-CONTAINING PROTEIN 55"/>
    <property type="match status" value="1"/>
</dbReference>
<comment type="caution">
    <text evidence="6">The sequence shown here is derived from an EMBL/GenBank/DDBJ whole genome shotgun (WGS) entry which is preliminary data.</text>
</comment>
<keyword evidence="2" id="KW-0677">Repeat</keyword>
<dbReference type="InterPro" id="IPR056884">
    <property type="entry name" value="NPHP3-like_N"/>
</dbReference>
<feature type="repeat" description="WD" evidence="3">
    <location>
        <begin position="1089"/>
        <end position="1130"/>
    </location>
</feature>
<reference evidence="6 7" key="1">
    <citation type="journal article" date="2020" name="ISME J.">
        <title>Uncovering the hidden diversity of litter-decomposition mechanisms in mushroom-forming fungi.</title>
        <authorList>
            <person name="Floudas D."/>
            <person name="Bentzer J."/>
            <person name="Ahren D."/>
            <person name="Johansson T."/>
            <person name="Persson P."/>
            <person name="Tunlid A."/>
        </authorList>
    </citation>
    <scope>NUCLEOTIDE SEQUENCE [LARGE SCALE GENOMIC DNA]</scope>
    <source>
        <strain evidence="6 7">CBS 175.51</strain>
    </source>
</reference>
<accession>A0A8H5BBH7</accession>
<keyword evidence="7" id="KW-1185">Reference proteome</keyword>
<dbReference type="PANTHER" id="PTHR44019:SF8">
    <property type="entry name" value="POC1 CENTRIOLAR PROTEIN HOMOLOG"/>
    <property type="match status" value="1"/>
</dbReference>
<feature type="region of interest" description="Disordered" evidence="4">
    <location>
        <begin position="1388"/>
        <end position="1447"/>
    </location>
</feature>
<dbReference type="InterPro" id="IPR001680">
    <property type="entry name" value="WD40_rpt"/>
</dbReference>
<dbReference type="PROSITE" id="PS50294">
    <property type="entry name" value="WD_REPEATS_REGION"/>
    <property type="match status" value="4"/>
</dbReference>
<dbReference type="Pfam" id="PF00400">
    <property type="entry name" value="WD40"/>
    <property type="match status" value="5"/>
</dbReference>
<dbReference type="InterPro" id="IPR036322">
    <property type="entry name" value="WD40_repeat_dom_sf"/>
</dbReference>
<dbReference type="InterPro" id="IPR015943">
    <property type="entry name" value="WD40/YVTN_repeat-like_dom_sf"/>
</dbReference>
<sequence length="1734" mass="192101">MWVPPCLLHPIATPSVKTIYHLSTSTDYTVGNMPKNAGKSASKSSFRLSFRSRQENRFKNELPPEENEQGSISSLDNGVESLTIVAGGKHAPQEATADVSKFELGITIGKEAIRVLDKIAKIYPPLKVATSIIVAILDRLDKASDAATQLEDFTTRLKGLLAALEDVDIKSNPGLCVRLEILKGTFAQSAPRLQKILDASPVLRFLTAEDTLETIKEELNHITCSIEVFTMRSLIQIELTLSSQLEHYALEEALGGGVIGAHFGTGRPECLEGTRTALLVDLLLWATTIRGSSVQWLTGCPGRGKTTIAETFCALLFSRGALGGSFFCDKRNTQDRRDFRRILPSLARDLANIDVDYRNALLPVLRKVSHVDILGWNPHQQFQTLMVAPFQGLTLEAKTRLSRMTFVIDALDEACDDDMSLHLLDVMVNFSESPDCPLKFFITARSSSRIYNLIPASARFTNLDRLDARNDIHLYITTQLGDLQGAKERFSIWPPLEIDLLVDAAEQVFIHAAAMCKYIRGRNLEHWSRYEEVLRKGPGETGRRTDGKTPSRHPPIVVTGLTRLYDSILQEAFDDLDPEEEQIHVLSCLTLLACCFEPLSVSDYAALLTIPKTHIRQALEGLHSLVMIPDDDDEPIVAHHYTFIEHLTESPGRSPWSIDRRYGHYDLALYCFQILETELHFNVSNISTSHRAVNGLPTTLQSKFQSPSRLTYASFFWAKHWLEAISLPDIDGPDVGGKHPDIDVPGTLMVGSLVWYCTTFLARKFLPWVEVLSALKSLQYASSILIQLQKGTEEAPEFADFRNICKECLLFISRFKPAIEFNPAHTYVSALPLLTPNGSPFIYSNFAPHFQYTLKATYTGDAHEKPIPFYSFYSMRRMVRTICVSPNGKYLASAYHASDKLYLWNLDTGSLWLGPLYGRKGDITSLVFSEDSDFVATGTDAGIIVVWNVESGLIHASSEPSPDVSYVSCLSVSTATGALASGHDNSMVHLWDLKTCIRDEELSYRSQDEVITSLSFSSDGRRVASGSTDMTINVETIGGSDTQSYEHTSGIKSIVYSKDDAYIFFTAEEDEQIHILDSTTMEVIPLWETILDASSIESLALAPDGSLLLTGTHDGRLALWSTDVERLIRANQESDGMDLDESSTSMPIDDEVASQGSSALISDQLTVGKPWKAHSGIINSVAFIPGTQFVVSGSMDFRIHAWDLSTIDQRPGIYLQDDGEERERRFERVLYAPNSEFIVGADNYGGVSVWDADSGVRRIHKFHDMFIGQEPVIALSHDSQLLALGDERTLGVWRVDGLVELVKMEVEEHGGNMTGVQFVPKRDGNAKKGHTEYSILTAACDGKILQWKLHLDAGPMVVGRLELEGTAADIGDDENEEAEEGVTELLGGFDHIGLGNDVEGEEDRGRENAAKRLDEMDTDGSEDMEEEESSSDDTREGETKGRQAPAFIALSSDGSVAAYGSRSRVIVAAPQDGWSTLAEFRTHARNPLLSLALSPNLTSPIVAISSGRIVVDAGRPWNQACVDIWDYRSQTKLHSFGSNDYFCEAVDISPSGMTIAMGYDNHRVLIGRMDKLDEPSVLIGHTGDVRSLAFSPDGRTVVSGSHDCSVRTWEIQRDNEIDEPISYLHSDKVPILRSLDELQTGSHLGDQYFAFPFKKFVEQGYSGWTGWVEDADGNKLFWVPPDTWRALRTPGTSKILGVGQTLEIDIRDMAHGWGWGGCFTPNRDVEEGMTNRME</sequence>
<evidence type="ECO:0000256" key="3">
    <source>
        <dbReference type="PROSITE-ProRule" id="PRU00221"/>
    </source>
</evidence>
<gene>
    <name evidence="6" type="ORF">D9611_011337</name>
</gene>
<dbReference type="PROSITE" id="PS00678">
    <property type="entry name" value="WD_REPEATS_1"/>
    <property type="match status" value="2"/>
</dbReference>
<feature type="domain" description="Nephrocystin 3-like N-terminal" evidence="5">
    <location>
        <begin position="285"/>
        <end position="445"/>
    </location>
</feature>
<proteinExistence type="predicted"/>
<dbReference type="SUPFAM" id="SSF50978">
    <property type="entry name" value="WD40 repeat-like"/>
    <property type="match status" value="2"/>
</dbReference>
<feature type="repeat" description="WD" evidence="3">
    <location>
        <begin position="1171"/>
        <end position="1206"/>
    </location>
</feature>
<evidence type="ECO:0000256" key="4">
    <source>
        <dbReference type="SAM" id="MobiDB-lite"/>
    </source>
</evidence>
<feature type="compositionally biased region" description="Basic and acidic residues" evidence="4">
    <location>
        <begin position="1432"/>
        <end position="1441"/>
    </location>
</feature>
<dbReference type="InterPro" id="IPR050505">
    <property type="entry name" value="WDR55/POC1"/>
</dbReference>
<dbReference type="SMART" id="SM00320">
    <property type="entry name" value="WD40"/>
    <property type="match status" value="10"/>
</dbReference>
<feature type="repeat" description="WD" evidence="3">
    <location>
        <begin position="1578"/>
        <end position="1619"/>
    </location>
</feature>
<dbReference type="SUPFAM" id="SSF52540">
    <property type="entry name" value="P-loop containing nucleoside triphosphate hydrolases"/>
    <property type="match status" value="1"/>
</dbReference>
<dbReference type="Gene3D" id="2.130.10.10">
    <property type="entry name" value="YVTN repeat-like/Quinoprotein amine dehydrogenase"/>
    <property type="match status" value="4"/>
</dbReference>
<dbReference type="PROSITE" id="PS50082">
    <property type="entry name" value="WD_REPEATS_2"/>
    <property type="match status" value="5"/>
</dbReference>
<name>A0A8H5BBH7_9AGAR</name>
<feature type="compositionally biased region" description="Basic and acidic residues" evidence="4">
    <location>
        <begin position="1403"/>
        <end position="1415"/>
    </location>
</feature>